<comment type="caution">
    <text evidence="1">The sequence shown here is derived from an EMBL/GenBank/DDBJ whole genome shotgun (WGS) entry which is preliminary data.</text>
</comment>
<organism evidence="1 2">
    <name type="scientific">Oedothorax gibbosus</name>
    <dbReference type="NCBI Taxonomy" id="931172"/>
    <lineage>
        <taxon>Eukaryota</taxon>
        <taxon>Metazoa</taxon>
        <taxon>Ecdysozoa</taxon>
        <taxon>Arthropoda</taxon>
        <taxon>Chelicerata</taxon>
        <taxon>Arachnida</taxon>
        <taxon>Araneae</taxon>
        <taxon>Araneomorphae</taxon>
        <taxon>Entelegynae</taxon>
        <taxon>Araneoidea</taxon>
        <taxon>Linyphiidae</taxon>
        <taxon>Erigoninae</taxon>
        <taxon>Oedothorax</taxon>
    </lineage>
</organism>
<proteinExistence type="predicted"/>
<evidence type="ECO:0000313" key="2">
    <source>
        <dbReference type="Proteomes" id="UP000827092"/>
    </source>
</evidence>
<dbReference type="EMBL" id="JAFNEN010000136">
    <property type="protein sequence ID" value="KAG8192683.1"/>
    <property type="molecule type" value="Genomic_DNA"/>
</dbReference>
<name>A0AAV6V999_9ARAC</name>
<sequence>MTQRQTFFAGRGIGITHYRFQMEPQKKIPSSVPSSNYIRAGIRSFGGCSIPKIHSNDSGIPFGIIKRRTDLEKRFQRGVDHPKNHPILSSASSNGRCVAWRQPKTGAVPKVSPYRKIVCYFFEEATEEEATGNERIS</sequence>
<reference evidence="1 2" key="1">
    <citation type="journal article" date="2022" name="Nat. Ecol. Evol.">
        <title>A masculinizing supergene underlies an exaggerated male reproductive morph in a spider.</title>
        <authorList>
            <person name="Hendrickx F."/>
            <person name="De Corte Z."/>
            <person name="Sonet G."/>
            <person name="Van Belleghem S.M."/>
            <person name="Kostlbacher S."/>
            <person name="Vangestel C."/>
        </authorList>
    </citation>
    <scope>NUCLEOTIDE SEQUENCE [LARGE SCALE GENOMIC DNA]</scope>
    <source>
        <strain evidence="1">W744_W776</strain>
    </source>
</reference>
<gene>
    <name evidence="1" type="ORF">JTE90_009711</name>
</gene>
<evidence type="ECO:0000313" key="1">
    <source>
        <dbReference type="EMBL" id="KAG8192683.1"/>
    </source>
</evidence>
<keyword evidence="2" id="KW-1185">Reference proteome</keyword>
<dbReference type="Proteomes" id="UP000827092">
    <property type="component" value="Unassembled WGS sequence"/>
</dbReference>
<dbReference type="AlphaFoldDB" id="A0AAV6V999"/>
<protein>
    <submittedName>
        <fullName evidence="1">Uncharacterized protein</fullName>
    </submittedName>
</protein>
<accession>A0AAV6V999</accession>